<protein>
    <submittedName>
        <fullName evidence="2">Uncharacterized protein</fullName>
    </submittedName>
</protein>
<dbReference type="VEuPathDB" id="TrichDB:TVAG_375650"/>
<reference evidence="2" key="1">
    <citation type="submission" date="2006-10" db="EMBL/GenBank/DDBJ databases">
        <authorList>
            <person name="Amadeo P."/>
            <person name="Zhao Q."/>
            <person name="Wortman J."/>
            <person name="Fraser-Liggett C."/>
            <person name="Carlton J."/>
        </authorList>
    </citation>
    <scope>NUCLEOTIDE SEQUENCE</scope>
    <source>
        <strain evidence="2">G3</strain>
    </source>
</reference>
<dbReference type="AlphaFoldDB" id="A2FY41"/>
<dbReference type="PANTHER" id="PTHR16861">
    <property type="entry name" value="GLYCOPROTEIN 38"/>
    <property type="match status" value="1"/>
</dbReference>
<evidence type="ECO:0000313" key="2">
    <source>
        <dbReference type="EMBL" id="EAX90174.1"/>
    </source>
</evidence>
<keyword evidence="1" id="KW-0472">Membrane</keyword>
<dbReference type="PANTHER" id="PTHR16861:SF4">
    <property type="entry name" value="SH3 DOMAIN PROTEIN (AFU_ORTHOLOGUE AFUA_1G13610)"/>
    <property type="match status" value="1"/>
</dbReference>
<keyword evidence="1" id="KW-0812">Transmembrane</keyword>
<name>A2FY41_TRIV3</name>
<evidence type="ECO:0000313" key="3">
    <source>
        <dbReference type="Proteomes" id="UP000001542"/>
    </source>
</evidence>
<keyword evidence="3" id="KW-1185">Reference proteome</keyword>
<feature type="transmembrane region" description="Helical" evidence="1">
    <location>
        <begin position="530"/>
        <end position="554"/>
    </location>
</feature>
<accession>A2FY41</accession>
<reference evidence="2" key="2">
    <citation type="journal article" date="2007" name="Science">
        <title>Draft genome sequence of the sexually transmitted pathogen Trichomonas vaginalis.</title>
        <authorList>
            <person name="Carlton J.M."/>
            <person name="Hirt R.P."/>
            <person name="Silva J.C."/>
            <person name="Delcher A.L."/>
            <person name="Schatz M."/>
            <person name="Zhao Q."/>
            <person name="Wortman J.R."/>
            <person name="Bidwell S.L."/>
            <person name="Alsmark U.C.M."/>
            <person name="Besteiro S."/>
            <person name="Sicheritz-Ponten T."/>
            <person name="Noel C.J."/>
            <person name="Dacks J.B."/>
            <person name="Foster P.G."/>
            <person name="Simillion C."/>
            <person name="Van de Peer Y."/>
            <person name="Miranda-Saavedra D."/>
            <person name="Barton G.J."/>
            <person name="Westrop G.D."/>
            <person name="Mueller S."/>
            <person name="Dessi D."/>
            <person name="Fiori P.L."/>
            <person name="Ren Q."/>
            <person name="Paulsen I."/>
            <person name="Zhang H."/>
            <person name="Bastida-Corcuera F.D."/>
            <person name="Simoes-Barbosa A."/>
            <person name="Brown M.T."/>
            <person name="Hayes R.D."/>
            <person name="Mukherjee M."/>
            <person name="Okumura C.Y."/>
            <person name="Schneider R."/>
            <person name="Smith A.J."/>
            <person name="Vanacova S."/>
            <person name="Villalvazo M."/>
            <person name="Haas B.J."/>
            <person name="Pertea M."/>
            <person name="Feldblyum T.V."/>
            <person name="Utterback T.R."/>
            <person name="Shu C.L."/>
            <person name="Osoegawa K."/>
            <person name="de Jong P.J."/>
            <person name="Hrdy I."/>
            <person name="Horvathova L."/>
            <person name="Zubacova Z."/>
            <person name="Dolezal P."/>
            <person name="Malik S.B."/>
            <person name="Logsdon J.M. Jr."/>
            <person name="Henze K."/>
            <person name="Gupta A."/>
            <person name="Wang C.C."/>
            <person name="Dunne R.L."/>
            <person name="Upcroft J.A."/>
            <person name="Upcroft P."/>
            <person name="White O."/>
            <person name="Salzberg S.L."/>
            <person name="Tang P."/>
            <person name="Chiu C.-H."/>
            <person name="Lee Y.-S."/>
            <person name="Embley T.M."/>
            <person name="Coombs G.H."/>
            <person name="Mottram J.C."/>
            <person name="Tachezy J."/>
            <person name="Fraser-Liggett C.M."/>
            <person name="Johnson P.J."/>
        </authorList>
    </citation>
    <scope>NUCLEOTIDE SEQUENCE [LARGE SCALE GENOMIC DNA]</scope>
    <source>
        <strain evidence="2">G3</strain>
    </source>
</reference>
<dbReference type="InParanoid" id="A2FY41"/>
<evidence type="ECO:0000256" key="1">
    <source>
        <dbReference type="SAM" id="Phobius"/>
    </source>
</evidence>
<proteinExistence type="predicted"/>
<gene>
    <name evidence="2" type="ORF">TVAG_375650</name>
</gene>
<sequence length="570" mass="62654">MFALFAIRSLSAIDPIPGCTDQNKVPMANSMIVTKTIAAGSGESICVESSVLIKADKDYTVNYKFDDAATQQNGELKSVENPVLVGSLTKLNKIKITPKNAGEAITITLIGVPMSQGVGGGHYYGVFSTLKNMEKKMKINMLQGLALVATNAIPLKFTITSEKSDKIFMADLDLQKKIGNSISLSLSSHHDDKENTFSSEEVTIKCEPDPSTEAVVGYTNPFGEDIFYILPEEGAHTLEQITTYTEQHMDVFNGGGGNDNPDVDPVVDPDDLPEGINPLYLLYTLKCATQMDVFTDFERNIPKSEVVSLNEGEYKCVPSAVFASNDEFKLEMYNFSSNDKNYSEFNKPFSAYGDEVASIIKCKDEKSKCKVHYITIKKPEINGTVHAIFTTKNKLDFDQEVQVSDDSSDLFTLTVHSLEKKQLTIGAEQGSNIYYHLYNSDKENKASQISGTTIAAYPMFADGMKAEKRQIYVEIEESKSGSEQATESLFQKDIIYEIPEGTKTEEEVKSQSKESKINAVKNKGGLGTGAIVAIVVVIVIIIVIVCVLVWFFVFRKKSGDKKSSGSGEKV</sequence>
<dbReference type="RefSeq" id="XP_001303104.1">
    <property type="nucleotide sequence ID" value="XM_001303103.1"/>
</dbReference>
<dbReference type="VEuPathDB" id="TrichDB:TVAGG3_0645720"/>
<dbReference type="EMBL" id="DS114130">
    <property type="protein sequence ID" value="EAX90174.1"/>
    <property type="molecule type" value="Genomic_DNA"/>
</dbReference>
<dbReference type="KEGG" id="tva:4747855"/>
<organism evidence="2 3">
    <name type="scientific">Trichomonas vaginalis (strain ATCC PRA-98 / G3)</name>
    <dbReference type="NCBI Taxonomy" id="412133"/>
    <lineage>
        <taxon>Eukaryota</taxon>
        <taxon>Metamonada</taxon>
        <taxon>Parabasalia</taxon>
        <taxon>Trichomonadida</taxon>
        <taxon>Trichomonadidae</taxon>
        <taxon>Trichomonas</taxon>
    </lineage>
</organism>
<keyword evidence="1" id="KW-1133">Transmembrane helix</keyword>
<dbReference type="Proteomes" id="UP000001542">
    <property type="component" value="Unassembled WGS sequence"/>
</dbReference>